<dbReference type="InterPro" id="IPR025110">
    <property type="entry name" value="AMP-bd_C"/>
</dbReference>
<evidence type="ECO:0000313" key="11">
    <source>
        <dbReference type="Proteomes" id="UP000274131"/>
    </source>
</evidence>
<dbReference type="PROSITE" id="PS00455">
    <property type="entry name" value="AMP_BINDING"/>
    <property type="match status" value="1"/>
</dbReference>
<accession>A0A0N4VE60</accession>
<dbReference type="InterPro" id="IPR045851">
    <property type="entry name" value="AMP-bd_C_sf"/>
</dbReference>
<dbReference type="InterPro" id="IPR000873">
    <property type="entry name" value="AMP-dep_synth/lig_dom"/>
</dbReference>
<evidence type="ECO:0000256" key="7">
    <source>
        <dbReference type="ARBA" id="ARBA00048277"/>
    </source>
</evidence>
<dbReference type="PANTHER" id="PTHR43201:SF5">
    <property type="entry name" value="MEDIUM-CHAIN ACYL-COA LIGASE ACSF2, MITOCHONDRIAL"/>
    <property type="match status" value="1"/>
</dbReference>
<dbReference type="WBParaSite" id="EVEC_0000895901-mRNA-1">
    <property type="protein sequence ID" value="EVEC_0000895901-mRNA-1"/>
    <property type="gene ID" value="EVEC_0000895901"/>
</dbReference>
<evidence type="ECO:0000256" key="3">
    <source>
        <dbReference type="ARBA" id="ARBA00037247"/>
    </source>
</evidence>
<dbReference type="Pfam" id="PF00501">
    <property type="entry name" value="AMP-binding"/>
    <property type="match status" value="1"/>
</dbReference>
<comment type="catalytic activity">
    <reaction evidence="6">
        <text>octanoate + ATP + CoA = octanoyl-CoA + AMP + diphosphate</text>
        <dbReference type="Rhea" id="RHEA:33631"/>
        <dbReference type="ChEBI" id="CHEBI:25646"/>
        <dbReference type="ChEBI" id="CHEBI:30616"/>
        <dbReference type="ChEBI" id="CHEBI:33019"/>
        <dbReference type="ChEBI" id="CHEBI:57287"/>
        <dbReference type="ChEBI" id="CHEBI:57386"/>
        <dbReference type="ChEBI" id="CHEBI:456215"/>
    </reaction>
</comment>
<comment type="similarity">
    <text evidence="1">Belongs to the ATP-dependent AMP-binding enzyme family.</text>
</comment>
<dbReference type="EMBL" id="UXUI01009407">
    <property type="protein sequence ID" value="VDD93649.1"/>
    <property type="molecule type" value="Genomic_DNA"/>
</dbReference>
<dbReference type="Proteomes" id="UP000274131">
    <property type="component" value="Unassembled WGS sequence"/>
</dbReference>
<dbReference type="SUPFAM" id="SSF56801">
    <property type="entry name" value="Acetyl-CoA synthetase-like"/>
    <property type="match status" value="1"/>
</dbReference>
<evidence type="ECO:0000256" key="2">
    <source>
        <dbReference type="ARBA" id="ARBA00022598"/>
    </source>
</evidence>
<dbReference type="GO" id="GO:0006631">
    <property type="term" value="P:fatty acid metabolic process"/>
    <property type="evidence" value="ECO:0007669"/>
    <property type="project" value="TreeGrafter"/>
</dbReference>
<dbReference type="Pfam" id="PF13193">
    <property type="entry name" value="AMP-binding_C"/>
    <property type="match status" value="1"/>
</dbReference>
<dbReference type="AlphaFoldDB" id="A0A0N4VE60"/>
<feature type="domain" description="AMP-dependent synthetase/ligase" evidence="8">
    <location>
        <begin position="43"/>
        <end position="436"/>
    </location>
</feature>
<sequence>MTQTNGTASSSAAAVASLRKSYLHGISDTPLLFDTVGDRLRLAATVVPDREYAIFKKSGIRKTYRQLLYDCEKLAAGLLHLGLTRGDRIGMWSPNIYEWLVCQFGTAMAGMIMVNINPMYQSEELKFALQKVGIKALIAPPSFKRSNYYASICTVMPELTTKPEGRGDISSKNFPNFRHLILVDTEDPTPRRGAWVYSEVVNMASKEDFMNLHQISRSVQPDDPVNIQYTSGTTGQPKGATLTHHNVVNNAYFVGKRAGYGERRSVICVPNPLYHCFGCVMGTLCACIHFQTCVFPAPSFEPLAALQAIHEEKCTAVYGTPTMFIDMLNHPQYNQYNYSSITSGIVAGSPCPIALCRRLVTELGMQGLQVCYGTTETSPVSFMSKCSDPPEQRIKTVGHIMDHLEAAVVSADGTILPLNEKGEVLVRGYSVMRGYWDADEQTCAEITPDRWYHTGDLGVAHEDGSLSIVGRKKDMIVRGGENIYPTEIEQYLFRHPHIKNVQIVGVPDERFGEVVCAWITLKEGSPKVTEDDIRDFCKSKIAHFKVPRYVMFKKETDFPMTLSGKVRKYRIRELATVELGLQNVESHFNAV</sequence>
<dbReference type="EC" id="6.2.1.2" evidence="4"/>
<dbReference type="InterPro" id="IPR020845">
    <property type="entry name" value="AMP-binding_CS"/>
</dbReference>
<keyword evidence="2" id="KW-0436">Ligase</keyword>
<evidence type="ECO:0000256" key="1">
    <source>
        <dbReference type="ARBA" id="ARBA00006432"/>
    </source>
</evidence>
<dbReference type="PANTHER" id="PTHR43201">
    <property type="entry name" value="ACYL-COA SYNTHETASE"/>
    <property type="match status" value="1"/>
</dbReference>
<dbReference type="Gene3D" id="3.30.300.30">
    <property type="match status" value="1"/>
</dbReference>
<evidence type="ECO:0000259" key="9">
    <source>
        <dbReference type="Pfam" id="PF13193"/>
    </source>
</evidence>
<dbReference type="OrthoDB" id="10253115at2759"/>
<dbReference type="STRING" id="51028.A0A0N4VE60"/>
<evidence type="ECO:0000313" key="12">
    <source>
        <dbReference type="WBParaSite" id="EVEC_0000895901-mRNA-1"/>
    </source>
</evidence>
<evidence type="ECO:0000256" key="6">
    <source>
        <dbReference type="ARBA" id="ARBA00047319"/>
    </source>
</evidence>
<evidence type="ECO:0000259" key="8">
    <source>
        <dbReference type="Pfam" id="PF00501"/>
    </source>
</evidence>
<organism evidence="12">
    <name type="scientific">Enterobius vermicularis</name>
    <name type="common">Human pinworm</name>
    <dbReference type="NCBI Taxonomy" id="51028"/>
    <lineage>
        <taxon>Eukaryota</taxon>
        <taxon>Metazoa</taxon>
        <taxon>Ecdysozoa</taxon>
        <taxon>Nematoda</taxon>
        <taxon>Chromadorea</taxon>
        <taxon>Rhabditida</taxon>
        <taxon>Spirurina</taxon>
        <taxon>Oxyuridomorpha</taxon>
        <taxon>Oxyuroidea</taxon>
        <taxon>Oxyuridae</taxon>
        <taxon>Enterobius</taxon>
    </lineage>
</organism>
<protein>
    <recommendedName>
        <fullName evidence="5">Medium-chain acyl-CoA ligase ACSF2, mitochondrial</fullName>
        <ecNumber evidence="4">6.2.1.2</ecNumber>
    </recommendedName>
</protein>
<evidence type="ECO:0000256" key="4">
    <source>
        <dbReference type="ARBA" id="ARBA00039009"/>
    </source>
</evidence>
<reference evidence="12" key="1">
    <citation type="submission" date="2017-02" db="UniProtKB">
        <authorList>
            <consortium name="WormBaseParasite"/>
        </authorList>
    </citation>
    <scope>IDENTIFICATION</scope>
</reference>
<proteinExistence type="inferred from homology"/>
<dbReference type="FunFam" id="3.40.50.12780:FF:000003">
    <property type="entry name" value="Long-chain-fatty-acid--CoA ligase FadD"/>
    <property type="match status" value="1"/>
</dbReference>
<evidence type="ECO:0000256" key="5">
    <source>
        <dbReference type="ARBA" id="ARBA00039638"/>
    </source>
</evidence>
<comment type="catalytic activity">
    <reaction evidence="7">
        <text>a medium-chain fatty acid + ATP + CoA = a medium-chain fatty acyl-CoA + AMP + diphosphate</text>
        <dbReference type="Rhea" id="RHEA:48340"/>
        <dbReference type="ChEBI" id="CHEBI:30616"/>
        <dbReference type="ChEBI" id="CHEBI:33019"/>
        <dbReference type="ChEBI" id="CHEBI:57287"/>
        <dbReference type="ChEBI" id="CHEBI:59558"/>
        <dbReference type="ChEBI" id="CHEBI:90546"/>
        <dbReference type="ChEBI" id="CHEBI:456215"/>
        <dbReference type="EC" id="6.2.1.2"/>
    </reaction>
</comment>
<dbReference type="Gene3D" id="3.40.50.980">
    <property type="match status" value="2"/>
</dbReference>
<name>A0A0N4VE60_ENTVE</name>
<dbReference type="FunFam" id="3.30.300.30:FF:000008">
    <property type="entry name" value="2,3-dihydroxybenzoate-AMP ligase"/>
    <property type="match status" value="1"/>
</dbReference>
<comment type="function">
    <text evidence="3">Acyl-CoA synthases catalyze the initial reaction in fatty acid metabolism, by forming a thioester with CoA. Has some preference toward medium-chain substrates. Plays a role in adipocyte differentiation.</text>
</comment>
<dbReference type="CDD" id="cd05917">
    <property type="entry name" value="FACL_like_2"/>
    <property type="match status" value="1"/>
</dbReference>
<evidence type="ECO:0000313" key="10">
    <source>
        <dbReference type="EMBL" id="VDD93649.1"/>
    </source>
</evidence>
<keyword evidence="11" id="KW-1185">Reference proteome</keyword>
<dbReference type="GO" id="GO:0031956">
    <property type="term" value="F:medium-chain fatty acid-CoA ligase activity"/>
    <property type="evidence" value="ECO:0007669"/>
    <property type="project" value="UniProtKB-EC"/>
</dbReference>
<feature type="domain" description="AMP-binding enzyme C-terminal" evidence="9">
    <location>
        <begin position="487"/>
        <end position="565"/>
    </location>
</feature>
<dbReference type="Gene3D" id="2.30.38.10">
    <property type="entry name" value="Luciferase, Domain 3"/>
    <property type="match status" value="1"/>
</dbReference>
<reference evidence="10 11" key="2">
    <citation type="submission" date="2018-10" db="EMBL/GenBank/DDBJ databases">
        <authorList>
            <consortium name="Pathogen Informatics"/>
        </authorList>
    </citation>
    <scope>NUCLEOTIDE SEQUENCE [LARGE SCALE GENOMIC DNA]</scope>
</reference>
<gene>
    <name evidence="10" type="ORF">EVEC_LOCUS8400</name>
</gene>